<evidence type="ECO:0000256" key="5">
    <source>
        <dbReference type="ARBA" id="ARBA00022750"/>
    </source>
</evidence>
<dbReference type="PANTHER" id="PTHR33695">
    <property type="entry name" value="LIPOPROTEIN SIGNAL PEPTIDASE"/>
    <property type="match status" value="1"/>
</dbReference>
<evidence type="ECO:0000256" key="6">
    <source>
        <dbReference type="ARBA" id="ARBA00022801"/>
    </source>
</evidence>
<evidence type="ECO:0000256" key="2">
    <source>
        <dbReference type="ARBA" id="ARBA00022475"/>
    </source>
</evidence>
<dbReference type="HAMAP" id="MF_00161">
    <property type="entry name" value="LspA"/>
    <property type="match status" value="1"/>
</dbReference>
<evidence type="ECO:0000313" key="12">
    <source>
        <dbReference type="EMBL" id="SHH76808.1"/>
    </source>
</evidence>
<dbReference type="OrthoDB" id="1770665at2"/>
<comment type="caution">
    <text evidence="9">Lacks conserved residue(s) required for the propagation of feature annotation.</text>
</comment>
<dbReference type="EC" id="3.4.23.36" evidence="9"/>
<sequence>MIELAIIPFLLIIDQCFKYKSEKDWSQKSIALLNGNITLSRVYNEGAILGFLKNRKKLLYALNVIALLLAIYIFIDETINNGNNFTRLGLSLILSGAFSNVLDRFRKGKVVDYIAFKTKKRVYYNFGDFYIFSGTIMIIINLFKFTTV</sequence>
<reference evidence="12 13" key="1">
    <citation type="submission" date="2016-11" db="EMBL/GenBank/DDBJ databases">
        <authorList>
            <person name="Jaros S."/>
            <person name="Januszkiewicz K."/>
            <person name="Wedrychowicz H."/>
        </authorList>
    </citation>
    <scope>NUCLEOTIDE SEQUENCE [LARGE SCALE GENOMIC DNA]</scope>
    <source>
        <strain evidence="12 13">DSM 8605</strain>
    </source>
</reference>
<dbReference type="NCBIfam" id="TIGR00077">
    <property type="entry name" value="lspA"/>
    <property type="match status" value="1"/>
</dbReference>
<evidence type="ECO:0000256" key="4">
    <source>
        <dbReference type="ARBA" id="ARBA00022692"/>
    </source>
</evidence>
<dbReference type="UniPathway" id="UPA00665"/>
<keyword evidence="8 9" id="KW-0472">Membrane</keyword>
<dbReference type="EMBL" id="FQXM01000012">
    <property type="protein sequence ID" value="SHH76808.1"/>
    <property type="molecule type" value="Genomic_DNA"/>
</dbReference>
<feature type="transmembrane region" description="Helical" evidence="9">
    <location>
        <begin position="58"/>
        <end position="75"/>
    </location>
</feature>
<evidence type="ECO:0000256" key="7">
    <source>
        <dbReference type="ARBA" id="ARBA00022989"/>
    </source>
</evidence>
<feature type="transmembrane region" description="Helical" evidence="9">
    <location>
        <begin position="122"/>
        <end position="143"/>
    </location>
</feature>
<keyword evidence="2 9" id="KW-1003">Cell membrane</keyword>
<dbReference type="GO" id="GO:0005886">
    <property type="term" value="C:plasma membrane"/>
    <property type="evidence" value="ECO:0007669"/>
    <property type="project" value="UniProtKB-SubCell"/>
</dbReference>
<dbReference type="GO" id="GO:0004190">
    <property type="term" value="F:aspartic-type endopeptidase activity"/>
    <property type="evidence" value="ECO:0007669"/>
    <property type="project" value="UniProtKB-UniRule"/>
</dbReference>
<evidence type="ECO:0000256" key="1">
    <source>
        <dbReference type="ARBA" id="ARBA00006139"/>
    </source>
</evidence>
<evidence type="ECO:0000256" key="11">
    <source>
        <dbReference type="RuleBase" id="RU004181"/>
    </source>
</evidence>
<gene>
    <name evidence="9" type="primary">lspA</name>
    <name evidence="12" type="ORF">SAMN02745207_02389</name>
</gene>
<comment type="catalytic activity">
    <reaction evidence="9 10">
        <text>Release of signal peptides from bacterial membrane prolipoproteins. Hydrolyzes -Xaa-Yaa-Zaa-|-(S,diacylglyceryl)Cys-, in which Xaa is hydrophobic (preferably Leu), and Yaa (Ala or Ser) and Zaa (Gly or Ala) have small, neutral side chains.</text>
        <dbReference type="EC" id="3.4.23.36"/>
    </reaction>
</comment>
<comment type="similarity">
    <text evidence="1 9 11">Belongs to the peptidase A8 family.</text>
</comment>
<evidence type="ECO:0000256" key="9">
    <source>
        <dbReference type="HAMAP-Rule" id="MF_00161"/>
    </source>
</evidence>
<comment type="function">
    <text evidence="9 10">This protein specifically catalyzes the removal of signal peptides from prolipoproteins.</text>
</comment>
<evidence type="ECO:0000256" key="10">
    <source>
        <dbReference type="RuleBase" id="RU000594"/>
    </source>
</evidence>
<comment type="pathway">
    <text evidence="9">Protein modification; lipoprotein biosynthesis (signal peptide cleavage).</text>
</comment>
<proteinExistence type="inferred from homology"/>
<keyword evidence="7 9" id="KW-1133">Transmembrane helix</keyword>
<dbReference type="Proteomes" id="UP000184447">
    <property type="component" value="Unassembled WGS sequence"/>
</dbReference>
<keyword evidence="13" id="KW-1185">Reference proteome</keyword>
<dbReference type="GO" id="GO:0006508">
    <property type="term" value="P:proteolysis"/>
    <property type="evidence" value="ECO:0007669"/>
    <property type="project" value="UniProtKB-KW"/>
</dbReference>
<keyword evidence="5 9" id="KW-0064">Aspartyl protease</keyword>
<dbReference type="PANTHER" id="PTHR33695:SF1">
    <property type="entry name" value="LIPOPROTEIN SIGNAL PEPTIDASE"/>
    <property type="match status" value="1"/>
</dbReference>
<dbReference type="AlphaFoldDB" id="A0A1M5VNR8"/>
<dbReference type="InterPro" id="IPR001872">
    <property type="entry name" value="Peptidase_A8"/>
</dbReference>
<accession>A0A1M5VNR8</accession>
<keyword evidence="3 9" id="KW-0645">Protease</keyword>
<feature type="transmembrane region" description="Helical" evidence="9">
    <location>
        <begin position="87"/>
        <end position="102"/>
    </location>
</feature>
<dbReference type="Pfam" id="PF01252">
    <property type="entry name" value="Peptidase_A8"/>
    <property type="match status" value="1"/>
</dbReference>
<evidence type="ECO:0000313" key="13">
    <source>
        <dbReference type="Proteomes" id="UP000184447"/>
    </source>
</evidence>
<organism evidence="12 13">
    <name type="scientific">Clostridium grantii DSM 8605</name>
    <dbReference type="NCBI Taxonomy" id="1121316"/>
    <lineage>
        <taxon>Bacteria</taxon>
        <taxon>Bacillati</taxon>
        <taxon>Bacillota</taxon>
        <taxon>Clostridia</taxon>
        <taxon>Eubacteriales</taxon>
        <taxon>Clostridiaceae</taxon>
        <taxon>Clostridium</taxon>
    </lineage>
</organism>
<keyword evidence="6 9" id="KW-0378">Hydrolase</keyword>
<comment type="subcellular location">
    <subcellularLocation>
        <location evidence="9">Cell membrane</location>
        <topology evidence="9">Multi-pass membrane protein</topology>
    </subcellularLocation>
</comment>
<dbReference type="PRINTS" id="PR00781">
    <property type="entry name" value="LIPOSIGPTASE"/>
</dbReference>
<protein>
    <recommendedName>
        <fullName evidence="9">Lipoprotein signal peptidase</fullName>
        <ecNumber evidence="9">3.4.23.36</ecNumber>
    </recommendedName>
    <alternativeName>
        <fullName evidence="9">Prolipoprotein signal peptidase</fullName>
    </alternativeName>
    <alternativeName>
        <fullName evidence="9">Signal peptidase II</fullName>
        <shortName evidence="9">SPase II</shortName>
    </alternativeName>
</protein>
<dbReference type="STRING" id="1121316.SAMN02745207_02389"/>
<dbReference type="RefSeq" id="WP_073338652.1">
    <property type="nucleotide sequence ID" value="NZ_FQXM01000012.1"/>
</dbReference>
<feature type="active site" evidence="9">
    <location>
        <position position="112"/>
    </location>
</feature>
<evidence type="ECO:0000256" key="3">
    <source>
        <dbReference type="ARBA" id="ARBA00022670"/>
    </source>
</evidence>
<evidence type="ECO:0000256" key="8">
    <source>
        <dbReference type="ARBA" id="ARBA00023136"/>
    </source>
</evidence>
<dbReference type="PROSITE" id="PS00855">
    <property type="entry name" value="SPASE_II"/>
    <property type="match status" value="1"/>
</dbReference>
<name>A0A1M5VNR8_9CLOT</name>
<keyword evidence="4 9" id="KW-0812">Transmembrane</keyword>
<feature type="active site" evidence="9">
    <location>
        <position position="128"/>
    </location>
</feature>